<feature type="transmembrane region" description="Helical" evidence="15">
    <location>
        <begin position="601"/>
        <end position="622"/>
    </location>
</feature>
<dbReference type="Gene3D" id="1.25.40.20">
    <property type="entry name" value="Ankyrin repeat-containing domain"/>
    <property type="match status" value="1"/>
</dbReference>
<keyword evidence="5" id="KW-0107">Calcium channel</keyword>
<dbReference type="GO" id="GO:0034703">
    <property type="term" value="C:cation channel complex"/>
    <property type="evidence" value="ECO:0007669"/>
    <property type="project" value="UniProtKB-ARBA"/>
</dbReference>
<dbReference type="InterPro" id="IPR024862">
    <property type="entry name" value="TRPV"/>
</dbReference>
<feature type="domain" description="Ion transport" evidence="16">
    <location>
        <begin position="481"/>
        <end position="632"/>
    </location>
</feature>
<evidence type="ECO:0000259" key="16">
    <source>
        <dbReference type="Pfam" id="PF00520"/>
    </source>
</evidence>
<dbReference type="STRING" id="158441.A0A226DJ08"/>
<feature type="region of interest" description="Disordered" evidence="14">
    <location>
        <begin position="781"/>
        <end position="807"/>
    </location>
</feature>
<evidence type="ECO:0000256" key="13">
    <source>
        <dbReference type="PROSITE-ProRule" id="PRU00023"/>
    </source>
</evidence>
<accession>A0A226DJ08</accession>
<evidence type="ECO:0000256" key="7">
    <source>
        <dbReference type="ARBA" id="ARBA00022737"/>
    </source>
</evidence>
<dbReference type="OrthoDB" id="533508at2759"/>
<feature type="transmembrane region" description="Helical" evidence="15">
    <location>
        <begin position="535"/>
        <end position="555"/>
    </location>
</feature>
<dbReference type="InterPro" id="IPR036770">
    <property type="entry name" value="Ankyrin_rpt-contain_sf"/>
</dbReference>
<dbReference type="InterPro" id="IPR002110">
    <property type="entry name" value="Ankyrin_rpt"/>
</dbReference>
<evidence type="ECO:0000256" key="1">
    <source>
        <dbReference type="ARBA" id="ARBA00004651"/>
    </source>
</evidence>
<feature type="transmembrane region" description="Helical" evidence="15">
    <location>
        <begin position="496"/>
        <end position="515"/>
    </location>
</feature>
<keyword evidence="10" id="KW-0406">Ion transport</keyword>
<dbReference type="SMART" id="SM00248">
    <property type="entry name" value="ANK"/>
    <property type="match status" value="4"/>
</dbReference>
<feature type="transmembrane region" description="Helical" evidence="15">
    <location>
        <begin position="387"/>
        <end position="407"/>
    </location>
</feature>
<protein>
    <submittedName>
        <fullName evidence="17">Transient receptor potential cation channel subfamily V member 6</fullName>
    </submittedName>
</protein>
<dbReference type="FunFam" id="1.25.40.20:FF:000185">
    <property type="entry name" value="OSMotic avoidance abnormal family member"/>
    <property type="match status" value="1"/>
</dbReference>
<keyword evidence="3" id="KW-1003">Cell membrane</keyword>
<keyword evidence="9 15" id="KW-1133">Transmembrane helix</keyword>
<dbReference type="InterPro" id="IPR005821">
    <property type="entry name" value="Ion_trans_dom"/>
</dbReference>
<keyword evidence="4" id="KW-0109">Calcium transport</keyword>
<dbReference type="Pfam" id="PF00520">
    <property type="entry name" value="Ion_trans"/>
    <property type="match status" value="1"/>
</dbReference>
<feature type="compositionally biased region" description="Low complexity" evidence="14">
    <location>
        <begin position="790"/>
        <end position="807"/>
    </location>
</feature>
<feature type="region of interest" description="Disordered" evidence="14">
    <location>
        <begin position="872"/>
        <end position="1087"/>
    </location>
</feature>
<evidence type="ECO:0000256" key="11">
    <source>
        <dbReference type="ARBA" id="ARBA00023136"/>
    </source>
</evidence>
<dbReference type="PROSITE" id="PS50088">
    <property type="entry name" value="ANK_REPEAT"/>
    <property type="match status" value="2"/>
</dbReference>
<evidence type="ECO:0000256" key="14">
    <source>
        <dbReference type="SAM" id="MobiDB-lite"/>
    </source>
</evidence>
<dbReference type="GO" id="GO:0005886">
    <property type="term" value="C:plasma membrane"/>
    <property type="evidence" value="ECO:0007669"/>
    <property type="project" value="UniProtKB-SubCell"/>
</dbReference>
<dbReference type="GO" id="GO:0098703">
    <property type="term" value="P:calcium ion import across plasma membrane"/>
    <property type="evidence" value="ECO:0007669"/>
    <property type="project" value="TreeGrafter"/>
</dbReference>
<evidence type="ECO:0000256" key="9">
    <source>
        <dbReference type="ARBA" id="ARBA00022989"/>
    </source>
</evidence>
<evidence type="ECO:0000256" key="5">
    <source>
        <dbReference type="ARBA" id="ARBA00022673"/>
    </source>
</evidence>
<evidence type="ECO:0000313" key="18">
    <source>
        <dbReference type="Proteomes" id="UP000198287"/>
    </source>
</evidence>
<dbReference type="GO" id="GO:0005262">
    <property type="term" value="F:calcium channel activity"/>
    <property type="evidence" value="ECO:0007669"/>
    <property type="project" value="UniProtKB-KW"/>
</dbReference>
<dbReference type="AlphaFoldDB" id="A0A226DJ08"/>
<organism evidence="17 18">
    <name type="scientific">Folsomia candida</name>
    <name type="common">Springtail</name>
    <dbReference type="NCBI Taxonomy" id="158441"/>
    <lineage>
        <taxon>Eukaryota</taxon>
        <taxon>Metazoa</taxon>
        <taxon>Ecdysozoa</taxon>
        <taxon>Arthropoda</taxon>
        <taxon>Hexapoda</taxon>
        <taxon>Collembola</taxon>
        <taxon>Entomobryomorpha</taxon>
        <taxon>Isotomoidea</taxon>
        <taxon>Isotomidae</taxon>
        <taxon>Proisotominae</taxon>
        <taxon>Folsomia</taxon>
    </lineage>
</organism>
<feature type="compositionally biased region" description="Basic residues" evidence="14">
    <location>
        <begin position="886"/>
        <end position="902"/>
    </location>
</feature>
<evidence type="ECO:0000256" key="12">
    <source>
        <dbReference type="ARBA" id="ARBA00023303"/>
    </source>
</evidence>
<dbReference type="Pfam" id="PF00023">
    <property type="entry name" value="Ank"/>
    <property type="match status" value="1"/>
</dbReference>
<feature type="compositionally biased region" description="Basic and acidic residues" evidence="14">
    <location>
        <begin position="927"/>
        <end position="946"/>
    </location>
</feature>
<dbReference type="EMBL" id="LNIX01000017">
    <property type="protein sequence ID" value="OXA45512.1"/>
    <property type="molecule type" value="Genomic_DNA"/>
</dbReference>
<evidence type="ECO:0000256" key="2">
    <source>
        <dbReference type="ARBA" id="ARBA00022448"/>
    </source>
</evidence>
<evidence type="ECO:0000256" key="3">
    <source>
        <dbReference type="ARBA" id="ARBA00022475"/>
    </source>
</evidence>
<keyword evidence="17" id="KW-0675">Receptor</keyword>
<evidence type="ECO:0000256" key="8">
    <source>
        <dbReference type="ARBA" id="ARBA00022837"/>
    </source>
</evidence>
<comment type="caution">
    <text evidence="17">The sequence shown here is derived from an EMBL/GenBank/DDBJ whole genome shotgun (WGS) entry which is preliminary data.</text>
</comment>
<dbReference type="PANTHER" id="PTHR10582:SF2">
    <property type="entry name" value="INACTIVE"/>
    <property type="match status" value="1"/>
</dbReference>
<dbReference type="FunFam" id="1.10.287.70:FF:000132">
    <property type="entry name" value="OSMotic avoidance abnormal family member"/>
    <property type="match status" value="1"/>
</dbReference>
<dbReference type="PROSITE" id="PS50297">
    <property type="entry name" value="ANK_REP_REGION"/>
    <property type="match status" value="1"/>
</dbReference>
<keyword evidence="6 15" id="KW-0812">Transmembrane</keyword>
<keyword evidence="18" id="KW-1185">Reference proteome</keyword>
<proteinExistence type="predicted"/>
<feature type="repeat" description="ANK" evidence="13">
    <location>
        <begin position="165"/>
        <end position="197"/>
    </location>
</feature>
<evidence type="ECO:0000313" key="17">
    <source>
        <dbReference type="EMBL" id="OXA45512.1"/>
    </source>
</evidence>
<sequence>MGNALTRAKIINPGSVLDRVISQSNNDDDCLLYKLANYKKQGELIEAYNIGGAHEVEKLVREQFGILMYRDGKGQIVSRTEYLRWKFRNTKHVVIPVEPTSVFDPLGKWEDHEACWQMQYRGSLGETLLHVLIICDTRLHTRLARILLRCYPKLAVDVVEGEEYLGASALHLAIAYNNNELVHLLVDAGALIEQRAIGSFFLPRDQQKIPPDKSSDFEGLAYLGEYPLAWAACINNETVYNLLLDHDADPDKQDSFGNMILHMVVVTDQLGMYGYALRHPKKSASNDITNAQGLSPLTLACRLGRASVFREMLELSCKEFWRYSNITCSGYPLNALDTILPDGRTNWNSALFMILAGSKEEHLDMLDGGIIQRLLEEKWKTFAQRQFLKRITIAFIHLIAMSVAVYLRPKDRGHPLNEWIDAQDLVRMGFELGTVGGCLSFVLIQQGEEIKNQGLISFVKQLPHAPPKALFLIANLLILSCIPFRLSGDVLTEESLLAFTMVFSWFFMMFFAGAIKLTGPFVTMVYSMITGDVLTFSIIYGIFLLAFSQAFFFLYKGHPDEGTTPFFEFDATWMALYKMTLGSYDYNDLGALVYPNAAKTVFIVFMIMVPILLLNMLIAMMGNTYSQVIERSEKEWVKQWAKIVVTLERAISQEDAKQYIQEYSIKLSGTDVSNEVRGVMVIKSKSKTRAKQRKGAVANWKRVGKVTITALKRRKMTGEQMRQLMWGHRNSVATPQQNVTPRQSMETDIISKDAAATFTLFDDSMSQLTPQTELDFNKVSNKPGGGGGMVPVEGSSPSRPGTGSPPTKLLTEMGVKGPPPPDYSTAMMTTTSPGATAGAGYKARRRSGKIGLRPKIIIFSDKKDLIRVTLDSEEDSEEDGNITHFKYSHKHHGAGKSAKRRSLAGDGMNVTSSRESLAAESDDYEGKDDQYQERKSKLPNKSDDRQGVVNPAYVKHPDDEEPPPPPRPTRVSSPPKHVTLPKSTPDKEEPTTQSPPKGGNKPSTSKNRPKSAKPGATKDKEGGGGHSEATATSSKGGHADEQGGDEGDPATKTKKSRPLTALDKWSDKEQVQNMNKLVAWDRPEDEI</sequence>
<evidence type="ECO:0000256" key="6">
    <source>
        <dbReference type="ARBA" id="ARBA00022692"/>
    </source>
</evidence>
<keyword evidence="7" id="KW-0677">Repeat</keyword>
<comment type="subcellular location">
    <subcellularLocation>
        <location evidence="1">Cell membrane</location>
        <topology evidence="1">Multi-pass membrane protein</topology>
    </subcellularLocation>
</comment>
<dbReference type="PANTHER" id="PTHR10582">
    <property type="entry name" value="TRANSIENT RECEPTOR POTENTIAL ION CHANNEL PROTEIN"/>
    <property type="match status" value="1"/>
</dbReference>
<dbReference type="SUPFAM" id="SSF48403">
    <property type="entry name" value="Ankyrin repeat"/>
    <property type="match status" value="1"/>
</dbReference>
<gene>
    <name evidence="17" type="ORF">Fcan01_19519</name>
</gene>
<keyword evidence="2" id="KW-0813">Transport</keyword>
<keyword evidence="12" id="KW-0407">Ion channel</keyword>
<dbReference type="Proteomes" id="UP000198287">
    <property type="component" value="Unassembled WGS sequence"/>
</dbReference>
<feature type="compositionally biased region" description="Polar residues" evidence="14">
    <location>
        <begin position="991"/>
        <end position="1006"/>
    </location>
</feature>
<keyword evidence="11 15" id="KW-0472">Membrane</keyword>
<dbReference type="OMA" id="FRELILM"/>
<evidence type="ECO:0000256" key="10">
    <source>
        <dbReference type="ARBA" id="ARBA00023065"/>
    </source>
</evidence>
<reference evidence="17 18" key="1">
    <citation type="submission" date="2015-12" db="EMBL/GenBank/DDBJ databases">
        <title>The genome of Folsomia candida.</title>
        <authorList>
            <person name="Faddeeva A."/>
            <person name="Derks M.F."/>
            <person name="Anvar Y."/>
            <person name="Smit S."/>
            <person name="Van Straalen N."/>
            <person name="Roelofs D."/>
        </authorList>
    </citation>
    <scope>NUCLEOTIDE SEQUENCE [LARGE SCALE GENOMIC DNA]</scope>
    <source>
        <strain evidence="17 18">VU population</strain>
        <tissue evidence="17">Whole body</tissue>
    </source>
</reference>
<evidence type="ECO:0000256" key="4">
    <source>
        <dbReference type="ARBA" id="ARBA00022568"/>
    </source>
</evidence>
<name>A0A226DJ08_FOLCA</name>
<keyword evidence="13" id="KW-0040">ANK repeat</keyword>
<evidence type="ECO:0000256" key="15">
    <source>
        <dbReference type="SAM" id="Phobius"/>
    </source>
</evidence>
<keyword evidence="8" id="KW-0106">Calcium</keyword>
<feature type="repeat" description="ANK" evidence="13">
    <location>
        <begin position="223"/>
        <end position="255"/>
    </location>
</feature>
<feature type="transmembrane region" description="Helical" evidence="15">
    <location>
        <begin position="465"/>
        <end position="484"/>
    </location>
</feature>